<keyword evidence="4 7" id="KW-0812">Transmembrane</keyword>
<feature type="transmembrane region" description="Helical" evidence="7">
    <location>
        <begin position="110"/>
        <end position="131"/>
    </location>
</feature>
<dbReference type="PANTHER" id="PTHR30250">
    <property type="entry name" value="PST FAMILY PREDICTED COLANIC ACID TRANSPORTER"/>
    <property type="match status" value="1"/>
</dbReference>
<protein>
    <submittedName>
        <fullName evidence="8">Exopolysaccharide export protein,possibly related with succinoglycan synthesis</fullName>
    </submittedName>
</protein>
<sequence>MGVRGAFLWASFGRYLVMSINLAVAIVVARLIGPAAFGVSVLGSSVFVIAEAFREFGGGAYLIQQKGLTPKKVRTSITISILVSVAISLCLYFSAGFIANFYGLTEVGRYIKIATIGYLLGSFVFPVFALLNREMEFRTFALINILMALSGGLTSIWLAKLGFGFLSLAWAATASAASGSILCLLLYADRSIYRPSLSEWRSVMGFGAFDSAAALVSAIGEYAPYLIIGRTLDSASVGLAQRAVLISVFPERVILAGVGAVMLPIFSRSVRDKSDTKAIYLSALELITAVHWPCLVLLAALSTPLISLLLGPQWLDVAPLVRILCLAAAFSFPWALQYPVLVAVGAVRKLPFLVAVQAVLNTAAVALVAGHGLLAISWCLVGIVPLNALIAVAVVRRYLDFGWGDFFGALRKSILLSILSSLGPTYLIFTHGGPDSLSIEAGALGVSLSLAGWGIGLVITHHPLLQQLVRACVILRRKVAVQMS</sequence>
<feature type="transmembrane region" description="Helical" evidence="7">
    <location>
        <begin position="441"/>
        <end position="460"/>
    </location>
</feature>
<feature type="transmembrane region" description="Helical" evidence="7">
    <location>
        <begin position="165"/>
        <end position="188"/>
    </location>
</feature>
<keyword evidence="5 7" id="KW-1133">Transmembrane helix</keyword>
<accession>A0AAI8MJ66</accession>
<dbReference type="AlphaFoldDB" id="A0AAI8MJ66"/>
<reference evidence="8 9" key="1">
    <citation type="journal article" date="2012" name="Microbes Environ.">
        <title>Complete genome sequence of Bradyrhizobium sp. S23321: insights into symbiosis evolution in soil oligotrophs.</title>
        <authorList>
            <person name="Okubo T."/>
            <person name="Tsukui T."/>
            <person name="Maita H."/>
            <person name="Okamoto S."/>
            <person name="Oshima K."/>
            <person name="Fujisawa T."/>
            <person name="Saito A."/>
            <person name="Futamata H."/>
            <person name="Hattori R."/>
            <person name="Shimomura Y."/>
            <person name="Haruta S."/>
            <person name="Morimoto S."/>
            <person name="Wang Y."/>
            <person name="Sakai Y."/>
            <person name="Hattori M."/>
            <person name="Aizawa S."/>
            <person name="Nagashima K.V.P."/>
            <person name="Masuda S."/>
            <person name="Hattori T."/>
            <person name="Yamashita A."/>
            <person name="Bao Z."/>
            <person name="Hayatsu M."/>
            <person name="Kajiya-Kanegae H."/>
            <person name="Yoshinaga I."/>
            <person name="Sakamoto K."/>
            <person name="Toyota K."/>
            <person name="Nakao M."/>
            <person name="Kohara M."/>
            <person name="Anda M."/>
            <person name="Niwa R."/>
            <person name="Jung-Hwan P."/>
            <person name="Sameshima-Saito R."/>
            <person name="Tokuda S."/>
            <person name="Yamamoto S."/>
            <person name="Yamamoto S."/>
            <person name="Yokoyama T."/>
            <person name="Akutsu T."/>
            <person name="Nakamura Y."/>
            <person name="Nakahira-Yanaka Y."/>
            <person name="Takada Hoshino Y."/>
            <person name="Hirakawa H."/>
            <person name="Mitsui H."/>
            <person name="Terasawa K."/>
            <person name="Itakura M."/>
            <person name="Sato S."/>
            <person name="Ikeda-Ohtsubo W."/>
            <person name="Sakakura N."/>
            <person name="Kaminuma E."/>
            <person name="Minamisawa K."/>
        </authorList>
    </citation>
    <scope>NUCLEOTIDE SEQUENCE [LARGE SCALE GENOMIC DNA]</scope>
    <source>
        <strain evidence="8 9">S23321</strain>
    </source>
</reference>
<feature type="transmembrane region" description="Helical" evidence="7">
    <location>
        <begin position="320"/>
        <end position="338"/>
    </location>
</feature>
<feature type="transmembrane region" description="Helical" evidence="7">
    <location>
        <begin position="407"/>
        <end position="429"/>
    </location>
</feature>
<evidence type="ECO:0000256" key="7">
    <source>
        <dbReference type="SAM" id="Phobius"/>
    </source>
</evidence>
<feature type="transmembrane region" description="Helical" evidence="7">
    <location>
        <begin position="278"/>
        <end position="300"/>
    </location>
</feature>
<dbReference type="KEGG" id="brs:S23_62870"/>
<evidence type="ECO:0000256" key="1">
    <source>
        <dbReference type="ARBA" id="ARBA00004651"/>
    </source>
</evidence>
<dbReference type="GO" id="GO:0005886">
    <property type="term" value="C:plasma membrane"/>
    <property type="evidence" value="ECO:0007669"/>
    <property type="project" value="UniProtKB-SubCell"/>
</dbReference>
<organism evidence="8 9">
    <name type="scientific">Bradyrhizobium cosmicum</name>
    <dbReference type="NCBI Taxonomy" id="1404864"/>
    <lineage>
        <taxon>Bacteria</taxon>
        <taxon>Pseudomonadati</taxon>
        <taxon>Pseudomonadota</taxon>
        <taxon>Alphaproteobacteria</taxon>
        <taxon>Hyphomicrobiales</taxon>
        <taxon>Nitrobacteraceae</taxon>
        <taxon>Bradyrhizobium</taxon>
    </lineage>
</organism>
<evidence type="ECO:0000313" key="9">
    <source>
        <dbReference type="Proteomes" id="UP000007886"/>
    </source>
</evidence>
<proteinExistence type="inferred from homology"/>
<comment type="subcellular location">
    <subcellularLocation>
        <location evidence="1">Cell membrane</location>
        <topology evidence="1">Multi-pass membrane protein</topology>
    </subcellularLocation>
</comment>
<comment type="similarity">
    <text evidence="2">Belongs to the polysaccharide synthase family.</text>
</comment>
<evidence type="ECO:0000256" key="4">
    <source>
        <dbReference type="ARBA" id="ARBA00022692"/>
    </source>
</evidence>
<feature type="transmembrane region" description="Helical" evidence="7">
    <location>
        <begin position="350"/>
        <end position="369"/>
    </location>
</feature>
<evidence type="ECO:0000256" key="3">
    <source>
        <dbReference type="ARBA" id="ARBA00022475"/>
    </source>
</evidence>
<evidence type="ECO:0000256" key="2">
    <source>
        <dbReference type="ARBA" id="ARBA00007430"/>
    </source>
</evidence>
<keyword evidence="9" id="KW-1185">Reference proteome</keyword>
<evidence type="ECO:0000256" key="5">
    <source>
        <dbReference type="ARBA" id="ARBA00022989"/>
    </source>
</evidence>
<keyword evidence="3" id="KW-1003">Cell membrane</keyword>
<dbReference type="Proteomes" id="UP000007886">
    <property type="component" value="Chromosome"/>
</dbReference>
<feature type="transmembrane region" description="Helical" evidence="7">
    <location>
        <begin position="200"/>
        <end position="223"/>
    </location>
</feature>
<feature type="transmembrane region" description="Helical" evidence="7">
    <location>
        <begin position="140"/>
        <end position="159"/>
    </location>
</feature>
<feature type="transmembrane region" description="Helical" evidence="7">
    <location>
        <begin position="12"/>
        <end position="29"/>
    </location>
</feature>
<feature type="transmembrane region" description="Helical" evidence="7">
    <location>
        <begin position="375"/>
        <end position="395"/>
    </location>
</feature>
<feature type="transmembrane region" description="Helical" evidence="7">
    <location>
        <begin position="77"/>
        <end position="104"/>
    </location>
</feature>
<dbReference type="EMBL" id="AP012279">
    <property type="protein sequence ID" value="BAL79475.1"/>
    <property type="molecule type" value="Genomic_DNA"/>
</dbReference>
<feature type="transmembrane region" description="Helical" evidence="7">
    <location>
        <begin position="35"/>
        <end position="56"/>
    </location>
</feature>
<keyword evidence="6 7" id="KW-0472">Membrane</keyword>
<dbReference type="PANTHER" id="PTHR30250:SF10">
    <property type="entry name" value="LIPOPOLYSACCHARIDE BIOSYNTHESIS PROTEIN WZXC"/>
    <property type="match status" value="1"/>
</dbReference>
<feature type="transmembrane region" description="Helical" evidence="7">
    <location>
        <begin position="243"/>
        <end position="266"/>
    </location>
</feature>
<gene>
    <name evidence="8" type="ORF">S23_62870</name>
</gene>
<evidence type="ECO:0000313" key="8">
    <source>
        <dbReference type="EMBL" id="BAL79475.1"/>
    </source>
</evidence>
<dbReference type="InterPro" id="IPR050833">
    <property type="entry name" value="Poly_Biosynth_Transport"/>
</dbReference>
<dbReference type="Pfam" id="PF13440">
    <property type="entry name" value="Polysacc_synt_3"/>
    <property type="match status" value="1"/>
</dbReference>
<name>A0AAI8MJ66_9BRAD</name>
<evidence type="ECO:0000256" key="6">
    <source>
        <dbReference type="ARBA" id="ARBA00023136"/>
    </source>
</evidence>